<dbReference type="EMBL" id="DSUH01000352">
    <property type="protein sequence ID" value="HGU34178.1"/>
    <property type="molecule type" value="Genomic_DNA"/>
</dbReference>
<comment type="caution">
    <text evidence="1">The sequence shown here is derived from an EMBL/GenBank/DDBJ whole genome shotgun (WGS) entry which is preliminary data.</text>
</comment>
<reference evidence="1" key="1">
    <citation type="journal article" date="2020" name="mSystems">
        <title>Genome- and Community-Level Interaction Insights into Carbon Utilization and Element Cycling Functions of Hydrothermarchaeota in Hydrothermal Sediment.</title>
        <authorList>
            <person name="Zhou Z."/>
            <person name="Liu Y."/>
            <person name="Xu W."/>
            <person name="Pan J."/>
            <person name="Luo Z.H."/>
            <person name="Li M."/>
        </authorList>
    </citation>
    <scope>NUCLEOTIDE SEQUENCE [LARGE SCALE GENOMIC DNA]</scope>
    <source>
        <strain evidence="1">SpSt-477</strain>
    </source>
</reference>
<sequence>MPDEPTQKPFPSPLLGEWTVDPRSRHSVWMSVPSVKFRLPNERYSSGLDASFKLGRNGCQAKMMDGTQEIDILCEMGGIGVRRKAVSPCFHRRGRRKRVVMEIYRENSGQSAVFFGRFSFPGAAPTAMSIYRENGPVV</sequence>
<proteinExistence type="predicted"/>
<gene>
    <name evidence="1" type="ORF">ENS29_15235</name>
</gene>
<organism evidence="1">
    <name type="scientific">Desulfatirhabdium butyrativorans</name>
    <dbReference type="NCBI Taxonomy" id="340467"/>
    <lineage>
        <taxon>Bacteria</taxon>
        <taxon>Pseudomonadati</taxon>
        <taxon>Thermodesulfobacteriota</taxon>
        <taxon>Desulfobacteria</taxon>
        <taxon>Desulfobacterales</taxon>
        <taxon>Desulfatirhabdiaceae</taxon>
        <taxon>Desulfatirhabdium</taxon>
    </lineage>
</organism>
<evidence type="ECO:0000313" key="1">
    <source>
        <dbReference type="EMBL" id="HGU34178.1"/>
    </source>
</evidence>
<protein>
    <submittedName>
        <fullName evidence="1">Uncharacterized protein</fullName>
    </submittedName>
</protein>
<dbReference type="AlphaFoldDB" id="A0A7C4W1W4"/>
<name>A0A7C4W1W4_9BACT</name>
<accession>A0A7C4W1W4</accession>